<name>A0A6J5NKW7_9CAUD</name>
<keyword evidence="1" id="KW-0812">Transmembrane</keyword>
<keyword evidence="1" id="KW-0472">Membrane</keyword>
<accession>A0A6J5NKW7</accession>
<keyword evidence="1" id="KW-1133">Transmembrane helix</keyword>
<protein>
    <submittedName>
        <fullName evidence="2">Uncharacterized protein</fullName>
    </submittedName>
</protein>
<feature type="transmembrane region" description="Helical" evidence="1">
    <location>
        <begin position="35"/>
        <end position="58"/>
    </location>
</feature>
<evidence type="ECO:0000313" key="2">
    <source>
        <dbReference type="EMBL" id="CAB4160019.1"/>
    </source>
</evidence>
<reference evidence="2" key="1">
    <citation type="submission" date="2020-04" db="EMBL/GenBank/DDBJ databases">
        <authorList>
            <person name="Chiriac C."/>
            <person name="Salcher M."/>
            <person name="Ghai R."/>
            <person name="Kavagutti S V."/>
        </authorList>
    </citation>
    <scope>NUCLEOTIDE SEQUENCE</scope>
</reference>
<dbReference type="EMBL" id="LR796696">
    <property type="protein sequence ID" value="CAB4160019.1"/>
    <property type="molecule type" value="Genomic_DNA"/>
</dbReference>
<proteinExistence type="predicted"/>
<sequence length="59" mass="6772">MEAFLIGFVQAGTPVIMFWLMLLSEEVLPSLGERILAVMMFAMMVWMFCTLANDIYFVC</sequence>
<feature type="transmembrane region" description="Helical" evidence="1">
    <location>
        <begin position="6"/>
        <end position="23"/>
    </location>
</feature>
<evidence type="ECO:0000256" key="1">
    <source>
        <dbReference type="SAM" id="Phobius"/>
    </source>
</evidence>
<gene>
    <name evidence="2" type="ORF">UFOVP724_46</name>
</gene>
<organism evidence="2">
    <name type="scientific">uncultured Caudovirales phage</name>
    <dbReference type="NCBI Taxonomy" id="2100421"/>
    <lineage>
        <taxon>Viruses</taxon>
        <taxon>Duplodnaviria</taxon>
        <taxon>Heunggongvirae</taxon>
        <taxon>Uroviricota</taxon>
        <taxon>Caudoviricetes</taxon>
        <taxon>Peduoviridae</taxon>
        <taxon>Maltschvirus</taxon>
        <taxon>Maltschvirus maltsch</taxon>
    </lineage>
</organism>